<dbReference type="Gene3D" id="1.10.10.10">
    <property type="entry name" value="Winged helix-like DNA-binding domain superfamily/Winged helix DNA-binding domain"/>
    <property type="match status" value="1"/>
</dbReference>
<dbReference type="Pfam" id="PF01047">
    <property type="entry name" value="MarR"/>
    <property type="match status" value="1"/>
</dbReference>
<keyword evidence="1" id="KW-0805">Transcription regulation</keyword>
<proteinExistence type="predicted"/>
<protein>
    <submittedName>
        <fullName evidence="5">MarR family transcriptional regulator</fullName>
    </submittedName>
</protein>
<dbReference type="PANTHER" id="PTHR42756">
    <property type="entry name" value="TRANSCRIPTIONAL REGULATOR, MARR"/>
    <property type="match status" value="1"/>
</dbReference>
<dbReference type="PROSITE" id="PS50995">
    <property type="entry name" value="HTH_MARR_2"/>
    <property type="match status" value="1"/>
</dbReference>
<reference evidence="5 6" key="1">
    <citation type="submission" date="2019-01" db="EMBL/GenBank/DDBJ databases">
        <authorList>
            <person name="Chen W.-M."/>
        </authorList>
    </citation>
    <scope>NUCLEOTIDE SEQUENCE [LARGE SCALE GENOMIC DNA]</scope>
    <source>
        <strain evidence="5 6">YBJ-36</strain>
    </source>
</reference>
<organism evidence="5 6">
    <name type="scientific">Mucilaginibacter limnophilus</name>
    <dbReference type="NCBI Taxonomy" id="1932778"/>
    <lineage>
        <taxon>Bacteria</taxon>
        <taxon>Pseudomonadati</taxon>
        <taxon>Bacteroidota</taxon>
        <taxon>Sphingobacteriia</taxon>
        <taxon>Sphingobacteriales</taxon>
        <taxon>Sphingobacteriaceae</taxon>
        <taxon>Mucilaginibacter</taxon>
    </lineage>
</organism>
<feature type="domain" description="HTH marR-type" evidence="4">
    <location>
        <begin position="7"/>
        <end position="149"/>
    </location>
</feature>
<keyword evidence="2" id="KW-0238">DNA-binding</keyword>
<dbReference type="SUPFAM" id="SSF46785">
    <property type="entry name" value="Winged helix' DNA-binding domain"/>
    <property type="match status" value="1"/>
</dbReference>
<evidence type="ECO:0000256" key="1">
    <source>
        <dbReference type="ARBA" id="ARBA00023015"/>
    </source>
</evidence>
<sequence>MTTTERKVALAIELGRAMHDLKNHVRQVIQDKLKACDTNITFEMLEIMWMLWDRDGVNQQEIADKTLRDKSSMTYLIDNLVKRGMVKRVEDKKDRRNKLIFLTGEAVKLKDQLCPWLTEVYTQATTDSKIDDLQASIEQLKRMISNLRQDNTSSH</sequence>
<evidence type="ECO:0000256" key="3">
    <source>
        <dbReference type="ARBA" id="ARBA00023163"/>
    </source>
</evidence>
<comment type="caution">
    <text evidence="5">The sequence shown here is derived from an EMBL/GenBank/DDBJ whole genome shotgun (WGS) entry which is preliminary data.</text>
</comment>
<evidence type="ECO:0000313" key="5">
    <source>
        <dbReference type="EMBL" id="RVU00414.1"/>
    </source>
</evidence>
<evidence type="ECO:0000259" key="4">
    <source>
        <dbReference type="PROSITE" id="PS50995"/>
    </source>
</evidence>
<dbReference type="RefSeq" id="WP_127705613.1">
    <property type="nucleotide sequence ID" value="NZ_SACK01000005.1"/>
</dbReference>
<dbReference type="SMART" id="SM00347">
    <property type="entry name" value="HTH_MARR"/>
    <property type="match status" value="1"/>
</dbReference>
<dbReference type="AlphaFoldDB" id="A0A3S2VLZ4"/>
<dbReference type="Proteomes" id="UP000282759">
    <property type="component" value="Unassembled WGS sequence"/>
</dbReference>
<dbReference type="GO" id="GO:0003700">
    <property type="term" value="F:DNA-binding transcription factor activity"/>
    <property type="evidence" value="ECO:0007669"/>
    <property type="project" value="InterPro"/>
</dbReference>
<dbReference type="EMBL" id="SACK01000005">
    <property type="protein sequence ID" value="RVU00414.1"/>
    <property type="molecule type" value="Genomic_DNA"/>
</dbReference>
<evidence type="ECO:0000256" key="2">
    <source>
        <dbReference type="ARBA" id="ARBA00023125"/>
    </source>
</evidence>
<keyword evidence="6" id="KW-1185">Reference proteome</keyword>
<dbReference type="PRINTS" id="PR00598">
    <property type="entry name" value="HTHMARR"/>
</dbReference>
<dbReference type="GO" id="GO:0003677">
    <property type="term" value="F:DNA binding"/>
    <property type="evidence" value="ECO:0007669"/>
    <property type="project" value="UniProtKB-KW"/>
</dbReference>
<dbReference type="InterPro" id="IPR000835">
    <property type="entry name" value="HTH_MarR-typ"/>
</dbReference>
<dbReference type="InterPro" id="IPR036390">
    <property type="entry name" value="WH_DNA-bd_sf"/>
</dbReference>
<dbReference type="InterPro" id="IPR036388">
    <property type="entry name" value="WH-like_DNA-bd_sf"/>
</dbReference>
<keyword evidence="3" id="KW-0804">Transcription</keyword>
<gene>
    <name evidence="5" type="ORF">EOD41_13120</name>
</gene>
<dbReference type="PANTHER" id="PTHR42756:SF1">
    <property type="entry name" value="TRANSCRIPTIONAL REPRESSOR OF EMRAB OPERON"/>
    <property type="match status" value="1"/>
</dbReference>
<name>A0A3S2VLZ4_9SPHI</name>
<accession>A0A3S2VLZ4</accession>
<evidence type="ECO:0000313" key="6">
    <source>
        <dbReference type="Proteomes" id="UP000282759"/>
    </source>
</evidence>
<dbReference type="OrthoDB" id="996843at2"/>